<dbReference type="PANTHER" id="PTHR39087:SF2">
    <property type="entry name" value="UPF0104 MEMBRANE PROTEIN MJ1595"/>
    <property type="match status" value="1"/>
</dbReference>
<proteinExistence type="predicted"/>
<feature type="transmembrane region" description="Helical" evidence="6">
    <location>
        <begin position="118"/>
        <end position="141"/>
    </location>
</feature>
<dbReference type="RefSeq" id="WP_072282615.1">
    <property type="nucleotide sequence ID" value="NZ_CP015519.1"/>
</dbReference>
<protein>
    <submittedName>
        <fullName evidence="7">Uncharacterized protein</fullName>
    </submittedName>
</protein>
<keyword evidence="2" id="KW-1003">Cell membrane</keyword>
<feature type="transmembrane region" description="Helical" evidence="6">
    <location>
        <begin position="148"/>
        <end position="167"/>
    </location>
</feature>
<keyword evidence="8" id="KW-1185">Reference proteome</keyword>
<evidence type="ECO:0000256" key="2">
    <source>
        <dbReference type="ARBA" id="ARBA00022475"/>
    </source>
</evidence>
<evidence type="ECO:0000256" key="1">
    <source>
        <dbReference type="ARBA" id="ARBA00004651"/>
    </source>
</evidence>
<dbReference type="KEGG" id="pef:A7E78_01520"/>
<keyword evidence="3 6" id="KW-0812">Transmembrane</keyword>
<gene>
    <name evidence="7" type="ORF">A7E78_01520</name>
</gene>
<keyword evidence="4 6" id="KW-1133">Transmembrane helix</keyword>
<organism evidence="7 8">
    <name type="scientific">Syntrophotalea acetylenivorans</name>
    <dbReference type="NCBI Taxonomy" id="1842532"/>
    <lineage>
        <taxon>Bacteria</taxon>
        <taxon>Pseudomonadati</taxon>
        <taxon>Thermodesulfobacteriota</taxon>
        <taxon>Desulfuromonadia</taxon>
        <taxon>Desulfuromonadales</taxon>
        <taxon>Syntrophotaleaceae</taxon>
        <taxon>Syntrophotalea</taxon>
    </lineage>
</organism>
<dbReference type="GO" id="GO:0005886">
    <property type="term" value="C:plasma membrane"/>
    <property type="evidence" value="ECO:0007669"/>
    <property type="project" value="UniProtKB-SubCell"/>
</dbReference>
<accession>A0A1L3GL57</accession>
<dbReference type="OrthoDB" id="9786506at2"/>
<feature type="transmembrane region" description="Helical" evidence="6">
    <location>
        <begin position="242"/>
        <end position="264"/>
    </location>
</feature>
<evidence type="ECO:0000256" key="6">
    <source>
        <dbReference type="SAM" id="Phobius"/>
    </source>
</evidence>
<keyword evidence="5 6" id="KW-0472">Membrane</keyword>
<feature type="transmembrane region" description="Helical" evidence="6">
    <location>
        <begin position="76"/>
        <end position="98"/>
    </location>
</feature>
<dbReference type="PANTHER" id="PTHR39087">
    <property type="entry name" value="UPF0104 MEMBRANE PROTEIN MJ1595"/>
    <property type="match status" value="1"/>
</dbReference>
<feature type="transmembrane region" description="Helical" evidence="6">
    <location>
        <begin position="206"/>
        <end position="230"/>
    </location>
</feature>
<dbReference type="EMBL" id="CP015519">
    <property type="protein sequence ID" value="APG26654.1"/>
    <property type="molecule type" value="Genomic_DNA"/>
</dbReference>
<dbReference type="Pfam" id="PF03706">
    <property type="entry name" value="LPG_synthase_TM"/>
    <property type="match status" value="1"/>
</dbReference>
<dbReference type="AlphaFoldDB" id="A0A1L3GL57"/>
<feature type="transmembrane region" description="Helical" evidence="6">
    <location>
        <begin position="12"/>
        <end position="31"/>
    </location>
</feature>
<evidence type="ECO:0000313" key="8">
    <source>
        <dbReference type="Proteomes" id="UP000182517"/>
    </source>
</evidence>
<comment type="subcellular location">
    <subcellularLocation>
        <location evidence="1">Cell membrane</location>
        <topology evidence="1">Multi-pass membrane protein</topology>
    </subcellularLocation>
</comment>
<evidence type="ECO:0000313" key="7">
    <source>
        <dbReference type="EMBL" id="APG26654.1"/>
    </source>
</evidence>
<feature type="transmembrane region" description="Helical" evidence="6">
    <location>
        <begin position="284"/>
        <end position="306"/>
    </location>
</feature>
<name>A0A1L3GL57_9BACT</name>
<dbReference type="STRING" id="1842532.A7E78_01520"/>
<evidence type="ECO:0000256" key="3">
    <source>
        <dbReference type="ARBA" id="ARBA00022692"/>
    </source>
</evidence>
<feature type="transmembrane region" description="Helical" evidence="6">
    <location>
        <begin position="43"/>
        <end position="64"/>
    </location>
</feature>
<dbReference type="Proteomes" id="UP000182517">
    <property type="component" value="Chromosome"/>
</dbReference>
<evidence type="ECO:0000256" key="5">
    <source>
        <dbReference type="ARBA" id="ARBA00023136"/>
    </source>
</evidence>
<dbReference type="InterPro" id="IPR022791">
    <property type="entry name" value="L-PG_synthase/AglD"/>
</dbReference>
<evidence type="ECO:0000256" key="4">
    <source>
        <dbReference type="ARBA" id="ARBA00022989"/>
    </source>
</evidence>
<sequence>MNKVNKKNINYYSVFRLLIIILIAFFAIFGVDYGALIDHLTARLLAAMVLSQVVVLLSLTLLSFRLSLFIDKKNPPVIASFKAIVLAMGFNLIIPGRMSEFVKPLFLKSKVGISMEGGLSSVFLERVTDMFIISLLSSVVLSGSFVDFDGRIMICAASVCFLLLHFLPKGMPWVEKGVAFIPFKRLSSLILNILEHLSQAIIDKRLYGGFACGCLAWCFTVSSFFVFFFVAENGQFSIDKCLILFVISTIAYAVPALPGGVGTYEASIVFVLQHYGYSMEHSLVLAAALHLSQMLMVGLLAGVVVVREDLTLGDFFGRAKAVPSRG</sequence>
<reference evidence="7 8" key="1">
    <citation type="journal article" date="2017" name="Genome Announc.">
        <title>Complete Genome Sequences of Two Acetylene-Fermenting Pelobacter acetylenicus Strains.</title>
        <authorList>
            <person name="Sutton J.M."/>
            <person name="Baesman S.M."/>
            <person name="Fierst J.L."/>
            <person name="Poret-Peterson A.T."/>
            <person name="Oremland R.S."/>
            <person name="Dunlap D.S."/>
            <person name="Akob D.M."/>
        </authorList>
    </citation>
    <scope>NUCLEOTIDE SEQUENCE [LARGE SCALE GENOMIC DNA]</scope>
    <source>
        <strain evidence="7 8">SFB93</strain>
    </source>
</reference>